<dbReference type="SUPFAM" id="SSF54236">
    <property type="entry name" value="Ubiquitin-like"/>
    <property type="match status" value="1"/>
</dbReference>
<sequence length="90" mass="10447">MQIFMKILTCKTIILEVEPSDTIENVKAKIQEKEGILPDQQTLIYLIFSAKQLEDRCTLSHYNIQEKSSLHLVLHLFMFQHGECILLCVV</sequence>
<evidence type="ECO:0000313" key="2">
    <source>
        <dbReference type="Ensembl" id="ENSSVLP00005019586.1"/>
    </source>
</evidence>
<dbReference type="Ensembl" id="ENSSVLT00005029527.1">
    <property type="protein sequence ID" value="ENSSVLP00005026563.1"/>
    <property type="gene ID" value="ENSSVLG00005021049.1"/>
</dbReference>
<organism evidence="2 3">
    <name type="scientific">Sciurus vulgaris</name>
    <name type="common">Eurasian red squirrel</name>
    <dbReference type="NCBI Taxonomy" id="55149"/>
    <lineage>
        <taxon>Eukaryota</taxon>
        <taxon>Metazoa</taxon>
        <taxon>Chordata</taxon>
        <taxon>Craniata</taxon>
        <taxon>Vertebrata</taxon>
        <taxon>Euteleostomi</taxon>
        <taxon>Mammalia</taxon>
        <taxon>Eutheria</taxon>
        <taxon>Euarchontoglires</taxon>
        <taxon>Glires</taxon>
        <taxon>Rodentia</taxon>
        <taxon>Sciuromorpha</taxon>
        <taxon>Sciuridae</taxon>
        <taxon>Sciurinae</taxon>
        <taxon>Sciurini</taxon>
        <taxon>Sciurus</taxon>
    </lineage>
</organism>
<dbReference type="GeneTree" id="ENSGT00940000163355"/>
<accession>A0A8D2JM89</accession>
<dbReference type="SMART" id="SM00213">
    <property type="entry name" value="UBQ"/>
    <property type="match status" value="1"/>
</dbReference>
<evidence type="ECO:0000313" key="3">
    <source>
        <dbReference type="Proteomes" id="UP000694564"/>
    </source>
</evidence>
<dbReference type="AlphaFoldDB" id="A0A8D2JM89"/>
<dbReference type="InterPro" id="IPR050158">
    <property type="entry name" value="Ubiquitin_ubiquitin-like"/>
</dbReference>
<name>A0A8D2JM89_SCIVU</name>
<dbReference type="Gene3D" id="3.10.20.90">
    <property type="entry name" value="Phosphatidylinositol 3-kinase Catalytic Subunit, Chain A, domain 1"/>
    <property type="match status" value="1"/>
</dbReference>
<dbReference type="PROSITE" id="PS50053">
    <property type="entry name" value="UBIQUITIN_2"/>
    <property type="match status" value="1"/>
</dbReference>
<dbReference type="Proteomes" id="UP000694564">
    <property type="component" value="Unassembled WGS sequence"/>
</dbReference>
<dbReference type="PRINTS" id="PR00348">
    <property type="entry name" value="UBIQUITIN"/>
</dbReference>
<evidence type="ECO:0000259" key="1">
    <source>
        <dbReference type="PROSITE" id="PS50053"/>
    </source>
</evidence>
<dbReference type="InterPro" id="IPR000626">
    <property type="entry name" value="Ubiquitin-like_dom"/>
</dbReference>
<dbReference type="Ensembl" id="ENSSVLT00005021837.1">
    <property type="protein sequence ID" value="ENSSVLP00005019586.1"/>
    <property type="gene ID" value="ENSSVLG00005015709.1"/>
</dbReference>
<dbReference type="FunFam" id="3.10.20.90:FF:000160">
    <property type="entry name" value="Polyubiquitin-C"/>
    <property type="match status" value="1"/>
</dbReference>
<dbReference type="Pfam" id="PF00240">
    <property type="entry name" value="ubiquitin"/>
    <property type="match status" value="1"/>
</dbReference>
<reference evidence="2" key="1">
    <citation type="submission" date="2025-05" db="UniProtKB">
        <authorList>
            <consortium name="Ensembl"/>
        </authorList>
    </citation>
    <scope>IDENTIFICATION</scope>
</reference>
<dbReference type="InterPro" id="IPR029071">
    <property type="entry name" value="Ubiquitin-like_domsf"/>
</dbReference>
<proteinExistence type="predicted"/>
<dbReference type="InterPro" id="IPR019956">
    <property type="entry name" value="Ubiquitin_dom"/>
</dbReference>
<keyword evidence="3" id="KW-1185">Reference proteome</keyword>
<protein>
    <recommendedName>
        <fullName evidence="1">Ubiquitin-like domain-containing protein</fullName>
    </recommendedName>
</protein>
<feature type="domain" description="Ubiquitin-like" evidence="1">
    <location>
        <begin position="1"/>
        <end position="74"/>
    </location>
</feature>
<dbReference type="OrthoDB" id="428577at2759"/>
<dbReference type="PANTHER" id="PTHR10666">
    <property type="entry name" value="UBIQUITIN"/>
    <property type="match status" value="1"/>
</dbReference>